<dbReference type="Gene3D" id="3.90.180.10">
    <property type="entry name" value="Medium-chain alcohol dehydrogenases, catalytic domain"/>
    <property type="match status" value="1"/>
</dbReference>
<dbReference type="Gene3D" id="3.30.70.3290">
    <property type="match status" value="1"/>
</dbReference>
<dbReference type="SUPFAM" id="SSF50129">
    <property type="entry name" value="GroES-like"/>
    <property type="match status" value="1"/>
</dbReference>
<keyword evidence="7" id="KW-0511">Multifunctional enzyme</keyword>
<keyword evidence="1" id="KW-0596">Phosphopantetheine</keyword>
<dbReference type="InterPro" id="IPR018201">
    <property type="entry name" value="Ketoacyl_synth_AS"/>
</dbReference>
<dbReference type="SMART" id="SM00827">
    <property type="entry name" value="PKS_AT"/>
    <property type="match status" value="1"/>
</dbReference>
<dbReference type="PROSITE" id="PS00606">
    <property type="entry name" value="KS3_1"/>
    <property type="match status" value="1"/>
</dbReference>
<dbReference type="GO" id="GO:0006633">
    <property type="term" value="P:fatty acid biosynthetic process"/>
    <property type="evidence" value="ECO:0007669"/>
    <property type="project" value="InterPro"/>
</dbReference>
<evidence type="ECO:0000256" key="9">
    <source>
        <dbReference type="PROSITE-ProRule" id="PRU01363"/>
    </source>
</evidence>
<dbReference type="InterPro" id="IPR036736">
    <property type="entry name" value="ACP-like_sf"/>
</dbReference>
<dbReference type="Pfam" id="PF02801">
    <property type="entry name" value="Ketoacyl-synt_C"/>
    <property type="match status" value="1"/>
</dbReference>
<dbReference type="GO" id="GO:0008168">
    <property type="term" value="F:methyltransferase activity"/>
    <property type="evidence" value="ECO:0007669"/>
    <property type="project" value="UniProtKB-KW"/>
</dbReference>
<dbReference type="Gene3D" id="3.40.47.10">
    <property type="match status" value="1"/>
</dbReference>
<feature type="active site" description="Proton donor; for dehydratase activity" evidence="9">
    <location>
        <position position="1198"/>
    </location>
</feature>
<dbReference type="SMART" id="SM00829">
    <property type="entry name" value="PKS_ER"/>
    <property type="match status" value="1"/>
</dbReference>
<dbReference type="GO" id="GO:0032259">
    <property type="term" value="P:methylation"/>
    <property type="evidence" value="ECO:0007669"/>
    <property type="project" value="UniProtKB-KW"/>
</dbReference>
<dbReference type="Pfam" id="PF14765">
    <property type="entry name" value="PS-DH"/>
    <property type="match status" value="1"/>
</dbReference>
<dbReference type="Gene3D" id="3.40.366.10">
    <property type="entry name" value="Malonyl-Coenzyme A Acyl Carrier Protein, domain 2"/>
    <property type="match status" value="1"/>
</dbReference>
<keyword evidence="4" id="KW-0808">Transferase</keyword>
<keyword evidence="2" id="KW-0597">Phosphoprotein</keyword>
<dbReference type="InterPro" id="IPR001227">
    <property type="entry name" value="Ac_transferase_dom_sf"/>
</dbReference>
<dbReference type="InterPro" id="IPR020807">
    <property type="entry name" value="PKS_DH"/>
</dbReference>
<dbReference type="InterPro" id="IPR013968">
    <property type="entry name" value="PKS_KR"/>
</dbReference>
<dbReference type="InterPro" id="IPR016039">
    <property type="entry name" value="Thiolase-like"/>
</dbReference>
<dbReference type="InterPro" id="IPR042104">
    <property type="entry name" value="PKS_dehydratase_sf"/>
</dbReference>
<dbReference type="InterPro" id="IPR057326">
    <property type="entry name" value="KR_dom"/>
</dbReference>
<dbReference type="PANTHER" id="PTHR43775">
    <property type="entry name" value="FATTY ACID SYNTHASE"/>
    <property type="match status" value="1"/>
</dbReference>
<comment type="caution">
    <text evidence="13">The sequence shown here is derived from an EMBL/GenBank/DDBJ whole genome shotgun (WGS) entry which is preliminary data.</text>
</comment>
<dbReference type="InterPro" id="IPR013217">
    <property type="entry name" value="Methyltransf_12"/>
</dbReference>
<dbReference type="CDD" id="cd00833">
    <property type="entry name" value="PKS"/>
    <property type="match status" value="1"/>
</dbReference>
<evidence type="ECO:0000256" key="5">
    <source>
        <dbReference type="ARBA" id="ARBA00022857"/>
    </source>
</evidence>
<dbReference type="SUPFAM" id="SSF55048">
    <property type="entry name" value="Probable ACP-binding domain of malonyl-CoA ACP transacylase"/>
    <property type="match status" value="1"/>
</dbReference>
<keyword evidence="8" id="KW-0012">Acyltransferase</keyword>
<dbReference type="InterPro" id="IPR009081">
    <property type="entry name" value="PP-bd_ACP"/>
</dbReference>
<dbReference type="InterPro" id="IPR029063">
    <property type="entry name" value="SAM-dependent_MTases_sf"/>
</dbReference>
<evidence type="ECO:0000259" key="12">
    <source>
        <dbReference type="PROSITE" id="PS52019"/>
    </source>
</evidence>
<evidence type="ECO:0000259" key="11">
    <source>
        <dbReference type="PROSITE" id="PS52004"/>
    </source>
</evidence>
<feature type="domain" description="Carrier" evidence="10">
    <location>
        <begin position="2514"/>
        <end position="2592"/>
    </location>
</feature>
<keyword evidence="5" id="KW-0521">NADP</keyword>
<dbReference type="CDD" id="cd05195">
    <property type="entry name" value="enoyl_red"/>
    <property type="match status" value="1"/>
</dbReference>
<feature type="region of interest" description="C-terminal hotdog fold" evidence="9">
    <location>
        <begin position="1139"/>
        <end position="1289"/>
    </location>
</feature>
<evidence type="ECO:0000256" key="3">
    <source>
        <dbReference type="ARBA" id="ARBA00022603"/>
    </source>
</evidence>
<gene>
    <name evidence="13" type="ORF">N7456_013439</name>
</gene>
<dbReference type="InterPro" id="IPR014031">
    <property type="entry name" value="Ketoacyl_synth_C"/>
</dbReference>
<dbReference type="SMART" id="SM00823">
    <property type="entry name" value="PKS_PP"/>
    <property type="match status" value="1"/>
</dbReference>
<dbReference type="Pfam" id="PF16197">
    <property type="entry name" value="KAsynt_C_assoc"/>
    <property type="match status" value="1"/>
</dbReference>
<evidence type="ECO:0000256" key="8">
    <source>
        <dbReference type="ARBA" id="ARBA00023315"/>
    </source>
</evidence>
<dbReference type="InterPro" id="IPR006162">
    <property type="entry name" value="Ppantetheine_attach_site"/>
</dbReference>
<dbReference type="GO" id="GO:0016491">
    <property type="term" value="F:oxidoreductase activity"/>
    <property type="evidence" value="ECO:0007669"/>
    <property type="project" value="UniProtKB-KW"/>
</dbReference>
<dbReference type="PROSITE" id="PS00012">
    <property type="entry name" value="PHOSPHOPANTETHEINE"/>
    <property type="match status" value="1"/>
</dbReference>
<dbReference type="InterPro" id="IPR036291">
    <property type="entry name" value="NAD(P)-bd_dom_sf"/>
</dbReference>
<dbReference type="PANTHER" id="PTHR43775:SF29">
    <property type="entry name" value="ASPERFURANONE POLYKETIDE SYNTHASE AFOG-RELATED"/>
    <property type="match status" value="1"/>
</dbReference>
<proteinExistence type="predicted"/>
<dbReference type="SMART" id="SM00825">
    <property type="entry name" value="PKS_KS"/>
    <property type="match status" value="1"/>
</dbReference>
<dbReference type="Pfam" id="PF13602">
    <property type="entry name" value="ADH_zinc_N_2"/>
    <property type="match status" value="1"/>
</dbReference>
<dbReference type="InterPro" id="IPR014030">
    <property type="entry name" value="Ketoacyl_synth_N"/>
</dbReference>
<dbReference type="Pfam" id="PF08242">
    <property type="entry name" value="Methyltransf_12"/>
    <property type="match status" value="1"/>
</dbReference>
<dbReference type="InterPro" id="IPR016035">
    <property type="entry name" value="Acyl_Trfase/lysoPLipase"/>
</dbReference>
<feature type="domain" description="Ketosynthase family 3 (KS3)" evidence="11">
    <location>
        <begin position="6"/>
        <end position="432"/>
    </location>
</feature>
<dbReference type="InterPro" id="IPR049552">
    <property type="entry name" value="PKS_DH_N"/>
</dbReference>
<dbReference type="SMART" id="SM00826">
    <property type="entry name" value="PKS_DH"/>
    <property type="match status" value="1"/>
</dbReference>
<protein>
    <recommendedName>
        <fullName evidence="15">Carrier domain-containing protein</fullName>
    </recommendedName>
</protein>
<dbReference type="InterPro" id="IPR011032">
    <property type="entry name" value="GroES-like_sf"/>
</dbReference>
<dbReference type="PROSITE" id="PS52019">
    <property type="entry name" value="PKS_MFAS_DH"/>
    <property type="match status" value="1"/>
</dbReference>
<evidence type="ECO:0000256" key="1">
    <source>
        <dbReference type="ARBA" id="ARBA00022450"/>
    </source>
</evidence>
<organism evidence="13 14">
    <name type="scientific">Penicillium angulare</name>
    <dbReference type="NCBI Taxonomy" id="116970"/>
    <lineage>
        <taxon>Eukaryota</taxon>
        <taxon>Fungi</taxon>
        <taxon>Dikarya</taxon>
        <taxon>Ascomycota</taxon>
        <taxon>Pezizomycotina</taxon>
        <taxon>Eurotiomycetes</taxon>
        <taxon>Eurotiomycetidae</taxon>
        <taxon>Eurotiales</taxon>
        <taxon>Aspergillaceae</taxon>
        <taxon>Penicillium</taxon>
    </lineage>
</organism>
<dbReference type="Gene3D" id="1.10.1200.10">
    <property type="entry name" value="ACP-like"/>
    <property type="match status" value="1"/>
</dbReference>
<evidence type="ECO:0000259" key="10">
    <source>
        <dbReference type="PROSITE" id="PS50075"/>
    </source>
</evidence>
<dbReference type="Gene3D" id="3.10.129.110">
    <property type="entry name" value="Polyketide synthase dehydratase"/>
    <property type="match status" value="1"/>
</dbReference>
<dbReference type="Pfam" id="PF00698">
    <property type="entry name" value="Acyl_transf_1"/>
    <property type="match status" value="1"/>
</dbReference>
<dbReference type="InterPro" id="IPR049551">
    <property type="entry name" value="PKS_DH_C"/>
</dbReference>
<dbReference type="InterPro" id="IPR049900">
    <property type="entry name" value="PKS_mFAS_DH"/>
</dbReference>
<dbReference type="InterPro" id="IPR014043">
    <property type="entry name" value="Acyl_transferase_dom"/>
</dbReference>
<reference evidence="13" key="2">
    <citation type="journal article" date="2023" name="IMA Fungus">
        <title>Comparative genomic study of the Penicillium genus elucidates a diverse pangenome and 15 lateral gene transfer events.</title>
        <authorList>
            <person name="Petersen C."/>
            <person name="Sorensen T."/>
            <person name="Nielsen M.R."/>
            <person name="Sondergaard T.E."/>
            <person name="Sorensen J.L."/>
            <person name="Fitzpatrick D.A."/>
            <person name="Frisvad J.C."/>
            <person name="Nielsen K.L."/>
        </authorList>
    </citation>
    <scope>NUCLEOTIDE SEQUENCE</scope>
    <source>
        <strain evidence="13">IBT 30069</strain>
    </source>
</reference>
<dbReference type="InterPro" id="IPR020806">
    <property type="entry name" value="PKS_PP-bd"/>
</dbReference>
<dbReference type="InterPro" id="IPR013154">
    <property type="entry name" value="ADH-like_N"/>
</dbReference>
<sequence>MSENALRPLAVVGLSLKFPQDATSPDLFWDMIMEGRCASTEFPSDRLTINSHYNPDTSRLESLSLRGAHFLTEDLSLFDAPFFSITAGEAQAMDPQQRLVLEASYRALESAGIPMKDVAKSRTCVFVGSSGHDYLMLQAKDPQYMQKWNITGTTSNMVANRVSWFFDLTGPSAAIDTACSSSLMAVDMACQSIWSGDSNMGFAIGSNVLLAMETSLMMDNLGLLSKDSRCFSFDERGNGYSRGEGVGVIIIRPLEDAVRNGDTIRAVIRSSASNQDGKTPGITQPSSKMQARLIEETYRKAKLDMAATRYFEAHGTGTAVGDPIETSAIGSVFRKYRSSEEPLYVGSVKSNIGHLEGGSGIAGFIKTVLALEKGIIPPNSVNLQSLNPRIDDDFLNMNFPQKPLSWPSEGLRRASVSSFGYGGSNTHIVLEDAYQSLKLCGLEGKHNTLNSRQYSKCKENFWSVVGETSSEEGSFVDVKRAPEDTPKLFVWSVADEKGISRLQESWRSWCLKTKPDVANTDFLKSLAYTLSCRRTHLPWRAFAVARPSDSLEKLLGLISSASQSRVSPNLAFIFSGQGAQWYAMGRELLDIYPIFFKSVEGAGDYLKTLGCEWSPIDEFRRDQSSTNVNKTEYSQILCTILQVALVDLLRHLNITPKAVLGHSSGEVAAAYCSRGISRKSAWKISYYRGNMSNALENSSTMAGSMLAVALSEAEAMSYIEDLSIEYGEVKVTVGCINSPKSVTLSGDVGQLESVKIKLEKDNIFCRMLKVKLAYHSSQMKEIAPLYLDALGELESDYAGHKDWPEMISSVTGDWVKPGDTARASHWVNNMISPVRFSDALTTLCSGSSSESHKRLDGGHRRTVLIGHILEVGPHSVLQGACKDVLKTVKRDTSVEYLSLLVRNTSAADTVLAAFGRLFTGGYPLDLGLANGFDPDNCYTLKCLTDLPEYPFNHDVSYWHESAISKNHRFREFPRNDLLGVCDPACNSFENRWRNFVRISEMPWVKDHQKINNTKLYPGAGMLVMAIEAAQQTAGKDRPIAGFNIEEAKFHAAMVVPSGAAGLETSFHLWPLKNRESKGSIWYEFRLCTSENGEWTENCTGSIQVVYAPSEEPSIMDKRHEEELRVSQLETYSDTVKACTLSMDRAFLYSRLHSSGYGYGDAFQLINSLSLSPDRPCVFGQIERFATSAGETIHPTTLDTIMQTSIWTGVTSVTGEIPTAVPTSVEKLWVASRTVDILSSSTLSTYAIQTAGSAFLGSSVSIVAFDETTSEILVSLQGLGTNVVSEITNDDEETQTADDLCHRMQWNPDHMLLTNKEAVNLCRTANPETADPEAMRNDLDFIIMARITEALRIISEQNIKASKPHLQSYVNWMMHRQQLLNDGQIRFASEPWKGRLVDKEYLDSVESRLLNLNKTGYLYVMVARNLLRFLTSELDPSVFLSEGNMLEEHRSEHIHASQSFKQVAKYVELLSHTNSRMKVLEVGAGTGSMTDVLLDTLGRTKDGSRFAQWDFTDVTSSLFSSVQGRLHEEGNLMRFKVLNIEEDPSAQGFECGTYDLVVACLVFHATSNLKTTLRNARKLLKPGGKLMLYEIVIPNIRSTFTFGLLEKFWRSSESYRSLGPCIDTRQWNEMFLQTGYSGLDFHLPDFEGSMSHEFGLLVSTAMDELPQVGLPSEIEIVYDATEPRQRELAQFLVNNHEPVSTTEVHCVSVTQAMERNSEGPLLRVFLLELQKPLFAEIEPQLLRQLQGLLSSTAKVLWINQGGGDLVSLPHSRLVEGLFRVLASEDSNRNLHLLSLEPHKSLNGRQRDLAARMIKFLSSPGSADGDMEYIEQNGVLNTPRLLSADSLNDRISSKTSSYQRDLRSFDCHIPLRLNGASPGLLTGFEFVEDETISCPLRPGDIEIEVKCAGLNFRDILIAVGQLKASNTGSECSGIVKGVGAACEKFKIGDSVAALHDGSFATSIRIDENGPVVKVPEGISYADAAAVPVTFATAYVALQNVARIQPGESVLIHSATGGTGQAAIQIAQNAGATVFATVSTESKKQLLIDVYGIPESNIFSSRSTLFSKMIKLRTGGKGVDVILNSLAGESLFASWECIASYGRFIEIGKRDILSNQRLPMLKFLDNVSYNGVDLAVMSVERPEVCSAALKTVFASMQKGDLHPPHPINLFGIGEIEKAFRLMQTGQHIGKVVLEMRGSDQVKVYLNSINFRLSFPWLTNLQTVLKTKDNLVLDPNATFVISGGLGGLGQNIASWLVDHGARHLLLLSRSGGQSEKGRALIKRLEENGAQVMAPACDISDETSLRNALSECDSNMPRIKGCFQAAMVLRDGLFEGISHKQWVESLSPKVQGSWNLHKLLPQGMDFFIMLSSIAGILGTTGQASYAAGNTFQDALAQHRVGLGEKAISLNLGVFSFAGAVAESSQLHEQLINNLGLKPVTEAQLYALLAIYCDPNVGASTSLDHQVTVGLTPSSLIRSTEWVNRPLTRHLIKEPVGNQEDMQASGGTGVASLLQGSSLAQASEIVTELFSQKLSKALGIAMADIDANKPLHQYGVDSLVAVELRGWFAKELQADLGVFEILGGATLSSVAQVATRKSKLVKTS</sequence>
<dbReference type="Proteomes" id="UP001149165">
    <property type="component" value="Unassembled WGS sequence"/>
</dbReference>
<dbReference type="PROSITE" id="PS52004">
    <property type="entry name" value="KS3_2"/>
    <property type="match status" value="1"/>
</dbReference>
<accession>A0A9W9EG71</accession>
<keyword evidence="14" id="KW-1185">Reference proteome</keyword>
<dbReference type="SUPFAM" id="SSF47336">
    <property type="entry name" value="ACP-like"/>
    <property type="match status" value="1"/>
</dbReference>
<dbReference type="OrthoDB" id="329835at2759"/>
<dbReference type="Gene3D" id="3.40.50.720">
    <property type="entry name" value="NAD(P)-binding Rossmann-like Domain"/>
    <property type="match status" value="1"/>
</dbReference>
<dbReference type="Pfam" id="PF23297">
    <property type="entry name" value="ACP_SdgA_C"/>
    <property type="match status" value="1"/>
</dbReference>
<dbReference type="Pfam" id="PF08240">
    <property type="entry name" value="ADH_N"/>
    <property type="match status" value="1"/>
</dbReference>
<dbReference type="Pfam" id="PF00109">
    <property type="entry name" value="ketoacyl-synt"/>
    <property type="match status" value="1"/>
</dbReference>
<reference evidence="13" key="1">
    <citation type="submission" date="2022-11" db="EMBL/GenBank/DDBJ databases">
        <authorList>
            <person name="Petersen C."/>
        </authorList>
    </citation>
    <scope>NUCLEOTIDE SEQUENCE</scope>
    <source>
        <strain evidence="13">IBT 30069</strain>
    </source>
</reference>
<dbReference type="InterPro" id="IPR020843">
    <property type="entry name" value="ER"/>
</dbReference>
<evidence type="ECO:0000256" key="7">
    <source>
        <dbReference type="ARBA" id="ARBA00023268"/>
    </source>
</evidence>
<dbReference type="SUPFAM" id="SSF51735">
    <property type="entry name" value="NAD(P)-binding Rossmann-fold domains"/>
    <property type="match status" value="2"/>
</dbReference>
<dbReference type="GO" id="GO:0004312">
    <property type="term" value="F:fatty acid synthase activity"/>
    <property type="evidence" value="ECO:0007669"/>
    <property type="project" value="TreeGrafter"/>
</dbReference>
<dbReference type="SUPFAM" id="SSF53335">
    <property type="entry name" value="S-adenosyl-L-methionine-dependent methyltransferases"/>
    <property type="match status" value="1"/>
</dbReference>
<evidence type="ECO:0000256" key="2">
    <source>
        <dbReference type="ARBA" id="ARBA00022553"/>
    </source>
</evidence>
<evidence type="ECO:0000313" key="14">
    <source>
        <dbReference type="Proteomes" id="UP001149165"/>
    </source>
</evidence>
<keyword evidence="6" id="KW-0560">Oxidoreductase</keyword>
<dbReference type="SUPFAM" id="SSF53901">
    <property type="entry name" value="Thiolase-like"/>
    <property type="match status" value="1"/>
</dbReference>
<evidence type="ECO:0000256" key="4">
    <source>
        <dbReference type="ARBA" id="ARBA00022679"/>
    </source>
</evidence>
<feature type="domain" description="PKS/mFAS DH" evidence="12">
    <location>
        <begin position="975"/>
        <end position="1289"/>
    </location>
</feature>
<dbReference type="SMART" id="SM00822">
    <property type="entry name" value="PKS_KR"/>
    <property type="match status" value="1"/>
</dbReference>
<dbReference type="GO" id="GO:1901336">
    <property type="term" value="P:lactone biosynthetic process"/>
    <property type="evidence" value="ECO:0007669"/>
    <property type="project" value="UniProtKB-ARBA"/>
</dbReference>
<dbReference type="EMBL" id="JAPQKH010000011">
    <property type="protein sequence ID" value="KAJ5081201.1"/>
    <property type="molecule type" value="Genomic_DNA"/>
</dbReference>
<evidence type="ECO:0000256" key="6">
    <source>
        <dbReference type="ARBA" id="ARBA00023002"/>
    </source>
</evidence>
<evidence type="ECO:0008006" key="15">
    <source>
        <dbReference type="Google" id="ProtNLM"/>
    </source>
</evidence>
<dbReference type="Gene3D" id="3.40.50.150">
    <property type="entry name" value="Vaccinia Virus protein VP39"/>
    <property type="match status" value="1"/>
</dbReference>
<dbReference type="InterPro" id="IPR016036">
    <property type="entry name" value="Malonyl_transacylase_ACP-bd"/>
</dbReference>
<dbReference type="Pfam" id="PF08659">
    <property type="entry name" value="KR"/>
    <property type="match status" value="1"/>
</dbReference>
<dbReference type="InterPro" id="IPR020841">
    <property type="entry name" value="PKS_Beta-ketoAc_synthase_dom"/>
</dbReference>
<dbReference type="PROSITE" id="PS50075">
    <property type="entry name" value="CARRIER"/>
    <property type="match status" value="1"/>
</dbReference>
<dbReference type="FunFam" id="3.40.50.720:FF:000209">
    <property type="entry name" value="Polyketide synthase Pks12"/>
    <property type="match status" value="1"/>
</dbReference>
<feature type="active site" description="Proton acceptor; for dehydratase activity" evidence="9">
    <location>
        <position position="1007"/>
    </location>
</feature>
<dbReference type="GO" id="GO:0031177">
    <property type="term" value="F:phosphopantetheine binding"/>
    <property type="evidence" value="ECO:0007669"/>
    <property type="project" value="InterPro"/>
</dbReference>
<keyword evidence="3" id="KW-0489">Methyltransferase</keyword>
<dbReference type="InterPro" id="IPR050091">
    <property type="entry name" value="PKS_NRPS_Biosynth_Enz"/>
</dbReference>
<dbReference type="GO" id="GO:0004315">
    <property type="term" value="F:3-oxoacyl-[acyl-carrier-protein] synthase activity"/>
    <property type="evidence" value="ECO:0007669"/>
    <property type="project" value="InterPro"/>
</dbReference>
<dbReference type="InterPro" id="IPR032821">
    <property type="entry name" value="PKS_assoc"/>
</dbReference>
<name>A0A9W9EG71_9EURO</name>
<feature type="region of interest" description="N-terminal hotdog fold" evidence="9">
    <location>
        <begin position="975"/>
        <end position="1109"/>
    </location>
</feature>
<dbReference type="SUPFAM" id="SSF52151">
    <property type="entry name" value="FabD/lysophospholipase-like"/>
    <property type="match status" value="1"/>
</dbReference>
<dbReference type="Pfam" id="PF21089">
    <property type="entry name" value="PKS_DH_N"/>
    <property type="match status" value="1"/>
</dbReference>
<evidence type="ECO:0000313" key="13">
    <source>
        <dbReference type="EMBL" id="KAJ5081201.1"/>
    </source>
</evidence>
<dbReference type="GO" id="GO:0030639">
    <property type="term" value="P:polyketide biosynthetic process"/>
    <property type="evidence" value="ECO:0007669"/>
    <property type="project" value="UniProtKB-ARBA"/>
</dbReference>
<dbReference type="CDD" id="cd02440">
    <property type="entry name" value="AdoMet_MTases"/>
    <property type="match status" value="1"/>
</dbReference>